<dbReference type="EMBL" id="QUMQ01000001">
    <property type="protein sequence ID" value="REF94444.1"/>
    <property type="molecule type" value="Genomic_DNA"/>
</dbReference>
<keyword evidence="5" id="KW-1185">Reference proteome</keyword>
<evidence type="ECO:0000313" key="4">
    <source>
        <dbReference type="EMBL" id="REF94444.1"/>
    </source>
</evidence>
<keyword evidence="1" id="KW-0812">Transmembrane</keyword>
<feature type="transmembrane region" description="Helical" evidence="1">
    <location>
        <begin position="589"/>
        <end position="609"/>
    </location>
</feature>
<evidence type="ECO:0000256" key="1">
    <source>
        <dbReference type="SAM" id="Phobius"/>
    </source>
</evidence>
<dbReference type="RefSeq" id="WP_116066257.1">
    <property type="nucleotide sequence ID" value="NZ_BONB01000066.1"/>
</dbReference>
<dbReference type="SUPFAM" id="SSF56601">
    <property type="entry name" value="beta-lactamase/transpeptidase-like"/>
    <property type="match status" value="1"/>
</dbReference>
<dbReference type="PANTHER" id="PTHR46825:SF9">
    <property type="entry name" value="BETA-LACTAMASE-RELATED DOMAIN-CONTAINING PROTEIN"/>
    <property type="match status" value="1"/>
</dbReference>
<keyword evidence="2" id="KW-0732">Signal</keyword>
<name>A0A3D9ZD64_9ACTN</name>
<feature type="transmembrane region" description="Helical" evidence="1">
    <location>
        <begin position="553"/>
        <end position="577"/>
    </location>
</feature>
<accession>A0A3D9ZD64</accession>
<organism evidence="4 5">
    <name type="scientific">Asanoa ferruginea</name>
    <dbReference type="NCBI Taxonomy" id="53367"/>
    <lineage>
        <taxon>Bacteria</taxon>
        <taxon>Bacillati</taxon>
        <taxon>Actinomycetota</taxon>
        <taxon>Actinomycetes</taxon>
        <taxon>Micromonosporales</taxon>
        <taxon>Micromonosporaceae</taxon>
        <taxon>Asanoa</taxon>
    </lineage>
</organism>
<evidence type="ECO:0000313" key="5">
    <source>
        <dbReference type="Proteomes" id="UP000256913"/>
    </source>
</evidence>
<evidence type="ECO:0000256" key="2">
    <source>
        <dbReference type="SAM" id="SignalP"/>
    </source>
</evidence>
<dbReference type="OrthoDB" id="4281716at2"/>
<feature type="transmembrane region" description="Helical" evidence="1">
    <location>
        <begin position="511"/>
        <end position="533"/>
    </location>
</feature>
<feature type="transmembrane region" description="Helical" evidence="1">
    <location>
        <begin position="476"/>
        <end position="499"/>
    </location>
</feature>
<protein>
    <submittedName>
        <fullName evidence="4">CubicO group peptidase (Beta-lactamase class C family)</fullName>
    </submittedName>
</protein>
<dbReference type="InterPro" id="IPR012338">
    <property type="entry name" value="Beta-lactam/transpept-like"/>
</dbReference>
<feature type="chain" id="PRO_5017659306" evidence="2">
    <location>
        <begin position="28"/>
        <end position="610"/>
    </location>
</feature>
<evidence type="ECO:0000259" key="3">
    <source>
        <dbReference type="Pfam" id="PF00144"/>
    </source>
</evidence>
<sequence>MQMWKNALVAAAVVAGSVVVGAGPARAEPTPDFAAVADEVIGRQLSEYGIPGAAVVVVRNGKQIFGKGYGVADTATKSPVSVDDTGFFMASVAKLFTAEVVRQQVALGRLDLHADVNRYLTGFRIADTYPGHPVTLHDLLTHSSGFADTPLGVAVDDPSRVEPLGAWLAAHQPPRVRAPGTLVSYDNYGMALAGYLVEVASGEPFADYVQQQIVDPLGMTGTSFAQPRPATAVGKLATGYRSDGVAARGQCGAMSPTGAGPTTTAADMGRFMVAQLKPGNPNIQPQFTPEPRLPGMGYAYEEHERAGHRWVSKDGDVPGFHDNLALLPDEGLGIYVVYNGDGHDGSAAFAGRELVDRMVELRYPVAAAPAMAAGGQDLGAFAGTYRTTRFSHTDFTKFATLTTAVTVTGDGDGLTTTGLSPDPAHATQHWTPVAVGVFTDGRERIAFRDDGVLFSTINPAAAYERLPWYESPTLQMAAAGVALLVLLLALLWWPIAALVRRRRRPGLARAATVVGWVSAGLVVAFAGLLALFLSDSAALDQHVFLDDSGLVKAALVLLTVAAGGAVVMLAGTVLGWARGWWDRAGRLGYTVATAAVLVVVAVGASYNLVG</sequence>
<reference evidence="4 5" key="1">
    <citation type="submission" date="2018-08" db="EMBL/GenBank/DDBJ databases">
        <title>Sequencing the genomes of 1000 actinobacteria strains.</title>
        <authorList>
            <person name="Klenk H.-P."/>
        </authorList>
    </citation>
    <scope>NUCLEOTIDE SEQUENCE [LARGE SCALE GENOMIC DNA]</scope>
    <source>
        <strain evidence="4 5">DSM 44099</strain>
    </source>
</reference>
<dbReference type="Pfam" id="PF00144">
    <property type="entry name" value="Beta-lactamase"/>
    <property type="match status" value="1"/>
</dbReference>
<dbReference type="PANTHER" id="PTHR46825">
    <property type="entry name" value="D-ALANYL-D-ALANINE-CARBOXYPEPTIDASE/ENDOPEPTIDASE AMPH"/>
    <property type="match status" value="1"/>
</dbReference>
<dbReference type="Proteomes" id="UP000256913">
    <property type="component" value="Unassembled WGS sequence"/>
</dbReference>
<proteinExistence type="predicted"/>
<keyword evidence="1" id="KW-0472">Membrane</keyword>
<keyword evidence="1" id="KW-1133">Transmembrane helix</keyword>
<dbReference type="InterPro" id="IPR001466">
    <property type="entry name" value="Beta-lactam-related"/>
</dbReference>
<gene>
    <name evidence="4" type="ORF">DFJ67_0365</name>
</gene>
<dbReference type="AlphaFoldDB" id="A0A3D9ZD64"/>
<dbReference type="InterPro" id="IPR050491">
    <property type="entry name" value="AmpC-like"/>
</dbReference>
<feature type="domain" description="Beta-lactamase-related" evidence="3">
    <location>
        <begin position="38"/>
        <end position="349"/>
    </location>
</feature>
<comment type="caution">
    <text evidence="4">The sequence shown here is derived from an EMBL/GenBank/DDBJ whole genome shotgun (WGS) entry which is preliminary data.</text>
</comment>
<dbReference type="Gene3D" id="3.40.710.10">
    <property type="entry name" value="DD-peptidase/beta-lactamase superfamily"/>
    <property type="match status" value="1"/>
</dbReference>
<feature type="signal peptide" evidence="2">
    <location>
        <begin position="1"/>
        <end position="27"/>
    </location>
</feature>